<keyword evidence="2" id="KW-0472">Membrane</keyword>
<feature type="transmembrane region" description="Helical" evidence="2">
    <location>
        <begin position="132"/>
        <end position="149"/>
    </location>
</feature>
<protein>
    <recommendedName>
        <fullName evidence="5">DUF1707 domain-containing protein</fullName>
    </recommendedName>
</protein>
<name>A0ABS2GWG4_9BURK</name>
<dbReference type="Proteomes" id="UP000777002">
    <property type="component" value="Unassembled WGS sequence"/>
</dbReference>
<accession>A0ABS2GWG4</accession>
<evidence type="ECO:0008006" key="5">
    <source>
        <dbReference type="Google" id="ProtNLM"/>
    </source>
</evidence>
<gene>
    <name evidence="3" type="ORF">H5985_07265</name>
</gene>
<dbReference type="RefSeq" id="WP_205050651.1">
    <property type="nucleotide sequence ID" value="NZ_JACJKX010000013.1"/>
</dbReference>
<reference evidence="3 4" key="1">
    <citation type="journal article" date="2021" name="Sci. Rep.">
        <title>The distribution of antibiotic resistance genes in chicken gut microbiota commensals.</title>
        <authorList>
            <person name="Juricova H."/>
            <person name="Matiasovicova J."/>
            <person name="Kubasova T."/>
            <person name="Cejkova D."/>
            <person name="Rychlik I."/>
        </authorList>
    </citation>
    <scope>NUCLEOTIDE SEQUENCE [LARGE SCALE GENOMIC DNA]</scope>
    <source>
        <strain evidence="3 4">An562</strain>
    </source>
</reference>
<dbReference type="EMBL" id="JACJKX010000013">
    <property type="protein sequence ID" value="MBM6929062.1"/>
    <property type="molecule type" value="Genomic_DNA"/>
</dbReference>
<keyword evidence="4" id="KW-1185">Reference proteome</keyword>
<organism evidence="3 4">
    <name type="scientific">Parasutterella secunda</name>
    <dbReference type="NCBI Taxonomy" id="626947"/>
    <lineage>
        <taxon>Bacteria</taxon>
        <taxon>Pseudomonadati</taxon>
        <taxon>Pseudomonadota</taxon>
        <taxon>Betaproteobacteria</taxon>
        <taxon>Burkholderiales</taxon>
        <taxon>Sutterellaceae</taxon>
        <taxon>Parasutterella</taxon>
    </lineage>
</organism>
<comment type="caution">
    <text evidence="3">The sequence shown here is derived from an EMBL/GenBank/DDBJ whole genome shotgun (WGS) entry which is preliminary data.</text>
</comment>
<keyword evidence="2" id="KW-0812">Transmembrane</keyword>
<evidence type="ECO:0000313" key="4">
    <source>
        <dbReference type="Proteomes" id="UP000777002"/>
    </source>
</evidence>
<proteinExistence type="predicted"/>
<feature type="transmembrane region" description="Helical" evidence="2">
    <location>
        <begin position="105"/>
        <end position="126"/>
    </location>
</feature>
<evidence type="ECO:0000256" key="2">
    <source>
        <dbReference type="SAM" id="Phobius"/>
    </source>
</evidence>
<feature type="region of interest" description="Disordered" evidence="1">
    <location>
        <begin position="53"/>
        <end position="73"/>
    </location>
</feature>
<evidence type="ECO:0000256" key="1">
    <source>
        <dbReference type="SAM" id="MobiDB-lite"/>
    </source>
</evidence>
<evidence type="ECO:0000313" key="3">
    <source>
        <dbReference type="EMBL" id="MBM6929062.1"/>
    </source>
</evidence>
<sequence length="155" mass="17369">MRKRFDPSELEPKNGDFAAFVEKLNEKSVRELKALQVNDELMREQINSELNGAASGVWTGNPGPKNQLDPVPTHRDTVIAQPEDAFKVDSPDPNPTKRTNVATRAGNISSMMLIFSAFALFAYGGMTGDEELIFTAIFIVFITIFSNIVRHKRRR</sequence>
<keyword evidence="2" id="KW-1133">Transmembrane helix</keyword>